<evidence type="ECO:0000313" key="4">
    <source>
        <dbReference type="Proteomes" id="UP000326396"/>
    </source>
</evidence>
<sequence length="209" mass="24503">MLKGMTKVMMVMIIMVEMIMETTHQKRGEKRTDDDDDDNNDDDYFVYDLPENFNFQGLAEAFTEKDFDNMFKDVSMQSVFEAAINQEKEKPPQQPSSLSDQAEEIDFENMSFISIAEDPYLDYLYTHKYVSPKGDTIAVFDEIINAWFSWKRAWKLVSDEERQTWLSSDSTEEKEFLFITSAKDVDAVRNDRSRIVCWSFDEKKTTVCA</sequence>
<dbReference type="AlphaFoldDB" id="A0A5N6LVG0"/>
<dbReference type="Proteomes" id="UP000326396">
    <property type="component" value="Linkage Group LG8"/>
</dbReference>
<evidence type="ECO:0000256" key="1">
    <source>
        <dbReference type="SAM" id="MobiDB-lite"/>
    </source>
</evidence>
<comment type="caution">
    <text evidence="3">The sequence shown here is derived from an EMBL/GenBank/DDBJ whole genome shotgun (WGS) entry which is preliminary data.</text>
</comment>
<protein>
    <submittedName>
        <fullName evidence="3">Uncharacterized protein</fullName>
    </submittedName>
</protein>
<keyword evidence="2" id="KW-0732">Signal</keyword>
<name>A0A5N6LVG0_9ASTR</name>
<feature type="signal peptide" evidence="2">
    <location>
        <begin position="1"/>
        <end position="24"/>
    </location>
</feature>
<proteinExistence type="predicted"/>
<dbReference type="EMBL" id="SZYD01000018">
    <property type="protein sequence ID" value="KAD2805521.1"/>
    <property type="molecule type" value="Genomic_DNA"/>
</dbReference>
<evidence type="ECO:0000256" key="2">
    <source>
        <dbReference type="SAM" id="SignalP"/>
    </source>
</evidence>
<feature type="region of interest" description="Disordered" evidence="1">
    <location>
        <begin position="23"/>
        <end position="43"/>
    </location>
</feature>
<reference evidence="3 4" key="1">
    <citation type="submission" date="2019-05" db="EMBL/GenBank/DDBJ databases">
        <title>Mikania micrantha, genome provides insights into the molecular mechanism of rapid growth.</title>
        <authorList>
            <person name="Liu B."/>
        </authorList>
    </citation>
    <scope>NUCLEOTIDE SEQUENCE [LARGE SCALE GENOMIC DNA]</scope>
    <source>
        <strain evidence="3">NLD-2019</strain>
        <tissue evidence="3">Leaf</tissue>
    </source>
</reference>
<accession>A0A5N6LVG0</accession>
<feature type="chain" id="PRO_5024393189" evidence="2">
    <location>
        <begin position="25"/>
        <end position="209"/>
    </location>
</feature>
<evidence type="ECO:0000313" key="3">
    <source>
        <dbReference type="EMBL" id="KAD2805521.1"/>
    </source>
</evidence>
<organism evidence="3 4">
    <name type="scientific">Mikania micrantha</name>
    <name type="common">bitter vine</name>
    <dbReference type="NCBI Taxonomy" id="192012"/>
    <lineage>
        <taxon>Eukaryota</taxon>
        <taxon>Viridiplantae</taxon>
        <taxon>Streptophyta</taxon>
        <taxon>Embryophyta</taxon>
        <taxon>Tracheophyta</taxon>
        <taxon>Spermatophyta</taxon>
        <taxon>Magnoliopsida</taxon>
        <taxon>eudicotyledons</taxon>
        <taxon>Gunneridae</taxon>
        <taxon>Pentapetalae</taxon>
        <taxon>asterids</taxon>
        <taxon>campanulids</taxon>
        <taxon>Asterales</taxon>
        <taxon>Asteraceae</taxon>
        <taxon>Asteroideae</taxon>
        <taxon>Heliantheae alliance</taxon>
        <taxon>Eupatorieae</taxon>
        <taxon>Mikania</taxon>
    </lineage>
</organism>
<feature type="compositionally biased region" description="Basic and acidic residues" evidence="1">
    <location>
        <begin position="23"/>
        <end position="33"/>
    </location>
</feature>
<gene>
    <name evidence="3" type="ORF">E3N88_38898</name>
</gene>
<keyword evidence="4" id="KW-1185">Reference proteome</keyword>
<feature type="compositionally biased region" description="Acidic residues" evidence="1">
    <location>
        <begin position="34"/>
        <end position="43"/>
    </location>
</feature>